<evidence type="ECO:0000313" key="1">
    <source>
        <dbReference type="EMBL" id="QQB33990.1"/>
    </source>
</evidence>
<gene>
    <name evidence="1" type="ORF">I6I07_25775</name>
</gene>
<dbReference type="Proteomes" id="UP000595231">
    <property type="component" value="Chromosome"/>
</dbReference>
<dbReference type="EMBL" id="CP065997">
    <property type="protein sequence ID" value="QQB33990.1"/>
    <property type="molecule type" value="Genomic_DNA"/>
</dbReference>
<reference evidence="1 2" key="1">
    <citation type="submission" date="2020-12" db="EMBL/GenBank/DDBJ databases">
        <title>FDA dAtabase for Regulatory Grade micrObial Sequences (FDA-ARGOS): Supporting development and validation of Infectious Disease Dx tests.</title>
        <authorList>
            <person name="Sproer C."/>
            <person name="Gronow S."/>
            <person name="Severitt S."/>
            <person name="Schroder I."/>
            <person name="Tallon L."/>
            <person name="Sadzewicz L."/>
            <person name="Zhao X."/>
            <person name="Boylan J."/>
            <person name="Ott S."/>
            <person name="Bowen H."/>
            <person name="Vavikolanu K."/>
            <person name="Mehta A."/>
            <person name="Aluvathingal J."/>
            <person name="Nadendla S."/>
            <person name="Lowell S."/>
            <person name="Myers T."/>
            <person name="Yan Y."/>
            <person name="Sichtig H."/>
        </authorList>
    </citation>
    <scope>NUCLEOTIDE SEQUENCE [LARGE SCALE GENOMIC DNA]</scope>
    <source>
        <strain evidence="1 2">FDAARGOS_1050</strain>
    </source>
</reference>
<protein>
    <submittedName>
        <fullName evidence="1">Uncharacterized protein</fullName>
    </submittedName>
</protein>
<dbReference type="AlphaFoldDB" id="A0A7T4B1J4"/>
<dbReference type="RefSeq" id="WP_198484267.1">
    <property type="nucleotide sequence ID" value="NZ_CP065997.1"/>
</dbReference>
<sequence>MDLHTLSKQVASLPTIMDLAQEMKLIRALMQVPPRHIAAHPTQFQRIVAALALTHTDSGVFELTPATDAFFAAFHQWLQQMRGSVCPELNPALIEDFSLSAQAFADRMPPPG</sequence>
<evidence type="ECO:0000313" key="2">
    <source>
        <dbReference type="Proteomes" id="UP000595231"/>
    </source>
</evidence>
<accession>A0A7T4B1J4</accession>
<organism evidence="1 2">
    <name type="scientific">Achromobacter deleyi</name>
    <dbReference type="NCBI Taxonomy" id="1353891"/>
    <lineage>
        <taxon>Bacteria</taxon>
        <taxon>Pseudomonadati</taxon>
        <taxon>Pseudomonadota</taxon>
        <taxon>Betaproteobacteria</taxon>
        <taxon>Burkholderiales</taxon>
        <taxon>Alcaligenaceae</taxon>
        <taxon>Achromobacter</taxon>
    </lineage>
</organism>
<name>A0A7T4B1J4_9BURK</name>
<proteinExistence type="predicted"/>